<dbReference type="PROSITE" id="PS50089">
    <property type="entry name" value="ZF_RING_2"/>
    <property type="match status" value="1"/>
</dbReference>
<reference evidence="4" key="2">
    <citation type="submission" date="2018-10" db="EMBL/GenBank/DDBJ databases">
        <title>The genome sequence and analysis of 3 newly sequenced Lymantria dispar multinucleocapsid nucleopolyhedrovirus strains: H2, J2 and T3 strain.</title>
        <authorList>
            <person name="Gencer D."/>
            <person name="Inan C."/>
            <person name="Nalcacioglu R."/>
            <person name="Yin F."/>
            <person name="Zhu Z."/>
            <person name="Wang J."/>
            <person name="Hu Z."/>
            <person name="Arif B."/>
            <person name="Demirbag Z."/>
            <person name="Demir I."/>
        </authorList>
    </citation>
    <scope>NUCLEOTIDE SEQUENCE</scope>
    <source>
        <strain evidence="4">J2</strain>
    </source>
</reference>
<feature type="domain" description="RING-type" evidence="2">
    <location>
        <begin position="202"/>
        <end position="248"/>
    </location>
</feature>
<dbReference type="Pfam" id="PF05290">
    <property type="entry name" value="Baculo_IE-1"/>
    <property type="match status" value="1"/>
</dbReference>
<evidence type="ECO:0000313" key="4">
    <source>
        <dbReference type="EMBL" id="QDE14876.1"/>
    </source>
</evidence>
<name>A0A140HQP6_NPVLD</name>
<organismHost>
    <name type="scientific">Lepidoptera</name>
    <name type="common">moths &amp; butterflies</name>
    <dbReference type="NCBI Taxonomy" id="7088"/>
</organismHost>
<keyword evidence="1" id="KW-0862">Zinc</keyword>
<reference evidence="3" key="1">
    <citation type="submission" date="2015-08" db="EMBL/GenBank/DDBJ databases">
        <title>Geographic isolates of Lymantria dispar multiple nucleopolyhedrovirus: Genomic analysis and biological activity against different host strains of Lymantria dispar.</title>
        <authorList>
            <person name="Harrison R.L."/>
            <person name="Rowley D.L."/>
            <person name="Keena M.A."/>
        </authorList>
    </citation>
    <scope>NUCLEOTIDE SEQUENCE</scope>
    <source>
        <strain evidence="3">3041</strain>
    </source>
</reference>
<dbReference type="InterPro" id="IPR001841">
    <property type="entry name" value="Znf_RING"/>
</dbReference>
<dbReference type="EMBL" id="MK089451">
    <property type="protein sequence ID" value="QDE14876.1"/>
    <property type="molecule type" value="Genomic_DNA"/>
</dbReference>
<sequence>MCVVPVRRSATMDQTSSSTQILVSLMENAQPDPTAGQPVAQVILDNFCLSSMYSPDVLRNPRAQHTIKTAVFQWIDEHHRKMYDCPIESPLRFADDAHLSADRCWHHLIGKLERVVSVLRAMRATSRFEHNVFVFLPYCKRLRALVELFRHDYCCQSTVAGCARALDETIADAQRHLLVVRSMSERAAVMLVFSDWVRVYQCDICEDSSAEEQFLKPNVCCGYRVCNACYAKLWEFCTGAYPVCPICKTGFKSSSSNKRLQKADDPATL</sequence>
<evidence type="ECO:0000259" key="2">
    <source>
        <dbReference type="PROSITE" id="PS50089"/>
    </source>
</evidence>
<accession>A0A140HQP6</accession>
<protein>
    <submittedName>
        <fullName evidence="3">EXON-0</fullName>
    </submittedName>
    <submittedName>
        <fullName evidence="4">Ie-0</fullName>
    </submittedName>
</protein>
<dbReference type="InterPro" id="IPR007954">
    <property type="entry name" value="Baculo_IE-1"/>
</dbReference>
<keyword evidence="1" id="KW-0863">Zinc-finger</keyword>
<dbReference type="SUPFAM" id="SSF57850">
    <property type="entry name" value="RING/U-box"/>
    <property type="match status" value="1"/>
</dbReference>
<proteinExistence type="predicted"/>
<organism evidence="3">
    <name type="scientific">Lymantria dispar multicapsid nuclear polyhedrosis virus</name>
    <name type="common">LdMNPV</name>
    <dbReference type="NCBI Taxonomy" id="10449"/>
    <lineage>
        <taxon>Viruses</taxon>
        <taxon>Viruses incertae sedis</taxon>
        <taxon>Naldaviricetes</taxon>
        <taxon>Lefavirales</taxon>
        <taxon>Baculoviridae</taxon>
        <taxon>Alphabaculovirus</taxon>
        <taxon>Alphabaculovirus lydisparis</taxon>
    </lineage>
</organism>
<evidence type="ECO:0000256" key="1">
    <source>
        <dbReference type="PROSITE-ProRule" id="PRU00175"/>
    </source>
</evidence>
<dbReference type="EMBL" id="KT626571">
    <property type="protein sequence ID" value="AMO27693.1"/>
    <property type="molecule type" value="Genomic_DNA"/>
</dbReference>
<keyword evidence="1" id="KW-0479">Metal-binding</keyword>
<gene>
    <name evidence="4" type="ORF">LdMNPV-J2_00020</name>
</gene>
<evidence type="ECO:0000313" key="3">
    <source>
        <dbReference type="EMBL" id="AMO27693.1"/>
    </source>
</evidence>
<dbReference type="GO" id="GO:0008270">
    <property type="term" value="F:zinc ion binding"/>
    <property type="evidence" value="ECO:0007669"/>
    <property type="project" value="UniProtKB-KW"/>
</dbReference>